<dbReference type="SUPFAM" id="SSF53335">
    <property type="entry name" value="S-adenosyl-L-methionine-dependent methyltransferases"/>
    <property type="match status" value="1"/>
</dbReference>
<feature type="domain" description="Methyltransferase type 11" evidence="1">
    <location>
        <begin position="59"/>
        <end position="153"/>
    </location>
</feature>
<dbReference type="InterPro" id="IPR029063">
    <property type="entry name" value="SAM-dependent_MTases_sf"/>
</dbReference>
<dbReference type="PANTHER" id="PTHR43591">
    <property type="entry name" value="METHYLTRANSFERASE"/>
    <property type="match status" value="1"/>
</dbReference>
<dbReference type="GO" id="GO:0032259">
    <property type="term" value="P:methylation"/>
    <property type="evidence" value="ECO:0007669"/>
    <property type="project" value="UniProtKB-KW"/>
</dbReference>
<sequence>MKQKLLDEIEIYWDKRAESYSKVNQEELLSEQETLWRNEIQARIEKNYPRHIPKEIKVLDIGTGPGFFAIILAKAGYQVTAIDYTKAMLLQAKKNAKDYSKEISFYEMDAQNLLFQENSFDVIVSRNLTWVLQDPNKAYSSWTRVLKKKGLLLNFDANWYAYLFDQEKQKEYERDRENVKRLGVEDHYLGTDIDAMEAIARQVPLSRQKRPLWDVKILEELQMNGIRTDLSVWERVWSKIEKLNYAATPMFLVEVVK</sequence>
<evidence type="ECO:0000259" key="1">
    <source>
        <dbReference type="Pfam" id="PF08241"/>
    </source>
</evidence>
<dbReference type="CDD" id="cd02440">
    <property type="entry name" value="AdoMet_MTases"/>
    <property type="match status" value="1"/>
</dbReference>
<evidence type="ECO:0000313" key="2">
    <source>
        <dbReference type="EMBL" id="KAB1437455.1"/>
    </source>
</evidence>
<comment type="caution">
    <text evidence="2">The sequence shown here is derived from an EMBL/GenBank/DDBJ whole genome shotgun (WGS) entry which is preliminary data.</text>
</comment>
<keyword evidence="2" id="KW-0489">Methyltransferase</keyword>
<dbReference type="Gene3D" id="3.40.50.150">
    <property type="entry name" value="Vaccinia Virus protein VP39"/>
    <property type="match status" value="1"/>
</dbReference>
<organism evidence="2 3">
    <name type="scientific">Candidatus Galacturonatibacter soehngenii</name>
    <dbReference type="NCBI Taxonomy" id="2307010"/>
    <lineage>
        <taxon>Bacteria</taxon>
        <taxon>Bacillati</taxon>
        <taxon>Bacillota</taxon>
        <taxon>Clostridia</taxon>
        <taxon>Lachnospirales</taxon>
        <taxon>Lachnospiraceae</taxon>
        <taxon>Candidatus Galacturonatibacter</taxon>
    </lineage>
</organism>
<evidence type="ECO:0000313" key="3">
    <source>
        <dbReference type="Proteomes" id="UP000461768"/>
    </source>
</evidence>
<proteinExistence type="predicted"/>
<dbReference type="InterPro" id="IPR013216">
    <property type="entry name" value="Methyltransf_11"/>
</dbReference>
<dbReference type="OrthoDB" id="5522265at2"/>
<accession>A0A7V7QIW8</accession>
<reference evidence="2 3" key="2">
    <citation type="submission" date="2020-02" db="EMBL/GenBank/DDBJ databases">
        <title>Candidatus Galacturonibacter soehngenii shows hetero-acetogenic catabolism of galacturonic acid but lacks a canonical carbon monoxide dehydrogenase/acetyl-CoA synthase complex.</title>
        <authorList>
            <person name="Diender M."/>
            <person name="Stouten G.R."/>
            <person name="Petersen J.F."/>
            <person name="Nielsen P.H."/>
            <person name="Dueholm M.S."/>
            <person name="Pronk J.T."/>
            <person name="Van Loosdrecht M.C.M."/>
        </authorList>
    </citation>
    <scope>NUCLEOTIDE SEQUENCE [LARGE SCALE GENOMIC DNA]</scope>
    <source>
        <strain evidence="2">GalUA</strain>
    </source>
</reference>
<dbReference type="RefSeq" id="WP_151143832.1">
    <property type="nucleotide sequence ID" value="NZ_WAGX01000005.1"/>
</dbReference>
<name>A0A7V7QIW8_9FIRM</name>
<reference evidence="2 3" key="1">
    <citation type="submission" date="2019-09" db="EMBL/GenBank/DDBJ databases">
        <authorList>
            <person name="Valk L.C."/>
        </authorList>
    </citation>
    <scope>NUCLEOTIDE SEQUENCE [LARGE SCALE GENOMIC DNA]</scope>
    <source>
        <strain evidence="2">GalUA</strain>
    </source>
</reference>
<dbReference type="GO" id="GO:0008757">
    <property type="term" value="F:S-adenosylmethionine-dependent methyltransferase activity"/>
    <property type="evidence" value="ECO:0007669"/>
    <property type="project" value="InterPro"/>
</dbReference>
<dbReference type="Pfam" id="PF08241">
    <property type="entry name" value="Methyltransf_11"/>
    <property type="match status" value="1"/>
</dbReference>
<keyword evidence="3" id="KW-1185">Reference proteome</keyword>
<dbReference type="AlphaFoldDB" id="A0A7V7QIW8"/>
<protein>
    <submittedName>
        <fullName evidence="2">Class I SAM-dependent methyltransferase</fullName>
    </submittedName>
</protein>
<gene>
    <name evidence="2" type="ORF">F7O84_07535</name>
</gene>
<keyword evidence="2" id="KW-0808">Transferase</keyword>
<dbReference type="PANTHER" id="PTHR43591:SF24">
    <property type="entry name" value="2-METHOXY-6-POLYPRENYL-1,4-BENZOQUINOL METHYLASE, MITOCHONDRIAL"/>
    <property type="match status" value="1"/>
</dbReference>
<dbReference type="EMBL" id="WAGX01000005">
    <property type="protein sequence ID" value="KAB1437455.1"/>
    <property type="molecule type" value="Genomic_DNA"/>
</dbReference>
<dbReference type="Proteomes" id="UP000461768">
    <property type="component" value="Unassembled WGS sequence"/>
</dbReference>